<feature type="region of interest" description="Disordered" evidence="1">
    <location>
        <begin position="12"/>
        <end position="32"/>
    </location>
</feature>
<dbReference type="AlphaFoldDB" id="A0A0E9TY88"/>
<evidence type="ECO:0000256" key="1">
    <source>
        <dbReference type="SAM" id="MobiDB-lite"/>
    </source>
</evidence>
<sequence>MRLKLTRALEQSANTSMENTDCHSGVTEIKSSPVETDPNIGYMTVSQKICLGCHVIGSGMDIVQSSLTCFYI</sequence>
<organism evidence="2">
    <name type="scientific">Anguilla anguilla</name>
    <name type="common">European freshwater eel</name>
    <name type="synonym">Muraena anguilla</name>
    <dbReference type="NCBI Taxonomy" id="7936"/>
    <lineage>
        <taxon>Eukaryota</taxon>
        <taxon>Metazoa</taxon>
        <taxon>Chordata</taxon>
        <taxon>Craniata</taxon>
        <taxon>Vertebrata</taxon>
        <taxon>Euteleostomi</taxon>
        <taxon>Actinopterygii</taxon>
        <taxon>Neopterygii</taxon>
        <taxon>Teleostei</taxon>
        <taxon>Anguilliformes</taxon>
        <taxon>Anguillidae</taxon>
        <taxon>Anguilla</taxon>
    </lineage>
</organism>
<reference evidence="2" key="2">
    <citation type="journal article" date="2015" name="Fish Shellfish Immunol.">
        <title>Early steps in the European eel (Anguilla anguilla)-Vibrio vulnificus interaction in the gills: Role of the RtxA13 toxin.</title>
        <authorList>
            <person name="Callol A."/>
            <person name="Pajuelo D."/>
            <person name="Ebbesson L."/>
            <person name="Teles M."/>
            <person name="MacKenzie S."/>
            <person name="Amaro C."/>
        </authorList>
    </citation>
    <scope>NUCLEOTIDE SEQUENCE</scope>
</reference>
<evidence type="ECO:0000313" key="2">
    <source>
        <dbReference type="EMBL" id="JAH57885.1"/>
    </source>
</evidence>
<name>A0A0E9TY88_ANGAN</name>
<accession>A0A0E9TY88</accession>
<proteinExistence type="predicted"/>
<protein>
    <submittedName>
        <fullName evidence="2">Uncharacterized protein</fullName>
    </submittedName>
</protein>
<reference evidence="2" key="1">
    <citation type="submission" date="2014-11" db="EMBL/GenBank/DDBJ databases">
        <authorList>
            <person name="Amaro Gonzalez C."/>
        </authorList>
    </citation>
    <scope>NUCLEOTIDE SEQUENCE</scope>
</reference>
<dbReference type="EMBL" id="GBXM01050692">
    <property type="protein sequence ID" value="JAH57885.1"/>
    <property type="molecule type" value="Transcribed_RNA"/>
</dbReference>